<proteinExistence type="predicted"/>
<accession>A0A0R0BBV9</accession>
<evidence type="ECO:0000313" key="2">
    <source>
        <dbReference type="Proteomes" id="UP000051254"/>
    </source>
</evidence>
<dbReference type="PATRIC" id="fig|266128.3.peg.1790"/>
<dbReference type="STRING" id="266128.ABB25_13320"/>
<dbReference type="EMBL" id="LDJH01000030">
    <property type="protein sequence ID" value="KRG54697.1"/>
    <property type="molecule type" value="Genomic_DNA"/>
</dbReference>
<sequence length="91" mass="10251">MPPGWLPAGGFTALEQRGRCRYRRIRPGPDATWQLLALANYQASEQVFVSLGYRHQPLDYRDKGKRLHVALSGPMLGLTWRLGLPAASHRP</sequence>
<comment type="caution">
    <text evidence="1">The sequence shown here is derived from an EMBL/GenBank/DDBJ whole genome shotgun (WGS) entry which is preliminary data.</text>
</comment>
<dbReference type="Proteomes" id="UP000051254">
    <property type="component" value="Unassembled WGS sequence"/>
</dbReference>
<evidence type="ECO:0000313" key="1">
    <source>
        <dbReference type="EMBL" id="KRG54697.1"/>
    </source>
</evidence>
<reference evidence="1 2" key="1">
    <citation type="submission" date="2015-05" db="EMBL/GenBank/DDBJ databases">
        <title>Genome sequencing and analysis of members of genus Stenotrophomonas.</title>
        <authorList>
            <person name="Patil P.P."/>
            <person name="Midha S."/>
            <person name="Patil P.B."/>
        </authorList>
    </citation>
    <scope>NUCLEOTIDE SEQUENCE [LARGE SCALE GENOMIC DNA]</scope>
    <source>
        <strain evidence="1 2">DSM 17805</strain>
    </source>
</reference>
<gene>
    <name evidence="1" type="ORF">ABB25_13320</name>
</gene>
<name>A0A0R0BBV9_9GAMM</name>
<protein>
    <submittedName>
        <fullName evidence="1">Uncharacterized protein</fullName>
    </submittedName>
</protein>
<organism evidence="1 2">
    <name type="scientific">Stenotrophomonas koreensis</name>
    <dbReference type="NCBI Taxonomy" id="266128"/>
    <lineage>
        <taxon>Bacteria</taxon>
        <taxon>Pseudomonadati</taxon>
        <taxon>Pseudomonadota</taxon>
        <taxon>Gammaproteobacteria</taxon>
        <taxon>Lysobacterales</taxon>
        <taxon>Lysobacteraceae</taxon>
        <taxon>Stenotrophomonas</taxon>
    </lineage>
</organism>
<keyword evidence="2" id="KW-1185">Reference proteome</keyword>
<dbReference type="AlphaFoldDB" id="A0A0R0BBV9"/>